<dbReference type="Proteomes" id="UP000253816">
    <property type="component" value="Unassembled WGS sequence"/>
</dbReference>
<proteinExistence type="inferred from homology"/>
<protein>
    <submittedName>
        <fullName evidence="9">Sodium:alanine symporter</fullName>
    </submittedName>
</protein>
<feature type="transmembrane region" description="Helical" evidence="8">
    <location>
        <begin position="57"/>
        <end position="80"/>
    </location>
</feature>
<keyword evidence="4" id="KW-1003">Cell membrane</keyword>
<keyword evidence="6 8" id="KW-1133">Transmembrane helix</keyword>
<feature type="transmembrane region" description="Helical" evidence="8">
    <location>
        <begin position="330"/>
        <end position="351"/>
    </location>
</feature>
<name>A0A369K9R3_9BACT</name>
<keyword evidence="10" id="KW-1185">Reference proteome</keyword>
<evidence type="ECO:0000313" key="9">
    <source>
        <dbReference type="EMBL" id="RDB31331.1"/>
    </source>
</evidence>
<dbReference type="PANTHER" id="PTHR30330:SF3">
    <property type="entry name" value="TRANSCRIPTIONAL REGULATOR, LRP FAMILY"/>
    <property type="match status" value="1"/>
</dbReference>
<comment type="subcellular location">
    <subcellularLocation>
        <location evidence="1">Cell membrane</location>
        <topology evidence="1">Multi-pass membrane protein</topology>
    </subcellularLocation>
</comment>
<dbReference type="AlphaFoldDB" id="A0A369K9R3"/>
<keyword evidence="7 8" id="KW-0472">Membrane</keyword>
<feature type="transmembrane region" description="Helical" evidence="8">
    <location>
        <begin position="6"/>
        <end position="26"/>
    </location>
</feature>
<feature type="transmembrane region" description="Helical" evidence="8">
    <location>
        <begin position="290"/>
        <end position="310"/>
    </location>
</feature>
<feature type="transmembrane region" description="Helical" evidence="8">
    <location>
        <begin position="400"/>
        <end position="417"/>
    </location>
</feature>
<evidence type="ECO:0000256" key="8">
    <source>
        <dbReference type="SAM" id="Phobius"/>
    </source>
</evidence>
<evidence type="ECO:0000256" key="5">
    <source>
        <dbReference type="ARBA" id="ARBA00022692"/>
    </source>
</evidence>
<dbReference type="GO" id="GO:0005283">
    <property type="term" value="F:amino acid:sodium symporter activity"/>
    <property type="evidence" value="ECO:0007669"/>
    <property type="project" value="InterPro"/>
</dbReference>
<dbReference type="EMBL" id="QQBG01000019">
    <property type="protein sequence ID" value="RDB31331.1"/>
    <property type="molecule type" value="Genomic_DNA"/>
</dbReference>
<comment type="caution">
    <text evidence="9">The sequence shown here is derived from an EMBL/GenBank/DDBJ whole genome shotgun (WGS) entry which is preliminary data.</text>
</comment>
<feature type="transmembrane region" description="Helical" evidence="8">
    <location>
        <begin position="86"/>
        <end position="108"/>
    </location>
</feature>
<dbReference type="PANTHER" id="PTHR30330">
    <property type="entry name" value="AGSS FAMILY TRANSPORTER, SODIUM-ALANINE"/>
    <property type="match status" value="1"/>
</dbReference>
<evidence type="ECO:0000313" key="10">
    <source>
        <dbReference type="Proteomes" id="UP000253816"/>
    </source>
</evidence>
<feature type="transmembrane region" description="Helical" evidence="8">
    <location>
        <begin position="195"/>
        <end position="213"/>
    </location>
</feature>
<evidence type="ECO:0000256" key="1">
    <source>
        <dbReference type="ARBA" id="ARBA00004651"/>
    </source>
</evidence>
<sequence length="426" mass="46359">MFNCLVNGAFLAVFLMGIVIVVKTRFIQFRVLPKAFQIFFLEQEGQVAADRLSPRQAFFLSMSTTIGIGNVVGPVLAVIMGGPGAMVWFVLASIVGSGVVYAETILAFKNRSCGTAKIIGPMAHLSKIEPTLAFAYALSTSVLLLFWNASQSHVLSEICIRYCGISSIAFGILFSLVIAIVLSRGNTLIRDITDRIVPVMLVLYLATLAGILVRNINQVIPAFRLIFRSFFNTESAFWGLTTFSTLQSMRWGISRSISAIEAGVGTSSIPHSLSTGNDAEMQATLSVLGAYVNSTIGFLTGVAVLSSGYYVTNPEVHALDLLGQTFRAHFPFLGENCLHLSLFLFAFGTVLGNAFNGSACWEYICGKKGGRIAYLSCLCLAVFLGCITPLPLIFEFADPLMLFSTSLQMFGVSWFLLRRNLLCEKR</sequence>
<dbReference type="OrthoDB" id="9804874at2"/>
<feature type="transmembrane region" description="Helical" evidence="8">
    <location>
        <begin position="372"/>
        <end position="394"/>
    </location>
</feature>
<dbReference type="PRINTS" id="PR00175">
    <property type="entry name" value="NAALASMPORT"/>
</dbReference>
<evidence type="ECO:0000256" key="3">
    <source>
        <dbReference type="ARBA" id="ARBA00022448"/>
    </source>
</evidence>
<keyword evidence="3" id="KW-0813">Transport</keyword>
<feature type="transmembrane region" description="Helical" evidence="8">
    <location>
        <begin position="128"/>
        <end position="147"/>
    </location>
</feature>
<dbReference type="InterPro" id="IPR001463">
    <property type="entry name" value="Na/Ala_symport"/>
</dbReference>
<evidence type="ECO:0000256" key="4">
    <source>
        <dbReference type="ARBA" id="ARBA00022475"/>
    </source>
</evidence>
<evidence type="ECO:0000256" key="7">
    <source>
        <dbReference type="ARBA" id="ARBA00023136"/>
    </source>
</evidence>
<gene>
    <name evidence="9" type="ORF">HAT2_00565</name>
</gene>
<keyword evidence="5 8" id="KW-0812">Transmembrane</keyword>
<organism evidence="9 10">
    <name type="scientific">Candidatus Similichlamydia laticola</name>
    <dbReference type="NCBI Taxonomy" id="2170265"/>
    <lineage>
        <taxon>Bacteria</taxon>
        <taxon>Pseudomonadati</taxon>
        <taxon>Chlamydiota</taxon>
        <taxon>Chlamydiia</taxon>
        <taxon>Parachlamydiales</taxon>
        <taxon>Candidatus Parilichlamydiaceae</taxon>
        <taxon>Candidatus Similichlamydia</taxon>
    </lineage>
</organism>
<evidence type="ECO:0000256" key="2">
    <source>
        <dbReference type="ARBA" id="ARBA00009261"/>
    </source>
</evidence>
<accession>A0A369K9R3</accession>
<reference evidence="9 10" key="1">
    <citation type="submission" date="2018-07" db="EMBL/GenBank/DDBJ databases">
        <title>Comparative genomics of the Candidatus Parilichlamydiaceae reveals evidence of convergent evolution and genome reduction in the phylum Chlamydiae.</title>
        <authorList>
            <person name="Taylor-Brown A."/>
            <person name="Polkinghorne A."/>
        </authorList>
    </citation>
    <scope>NUCLEOTIDE SEQUENCE [LARGE SCALE GENOMIC DNA]</scope>
    <source>
        <strain evidence="9 10">Hat2</strain>
    </source>
</reference>
<dbReference type="GO" id="GO:0005886">
    <property type="term" value="C:plasma membrane"/>
    <property type="evidence" value="ECO:0007669"/>
    <property type="project" value="UniProtKB-SubCell"/>
</dbReference>
<dbReference type="Pfam" id="PF01235">
    <property type="entry name" value="Na_Ala_symp"/>
    <property type="match status" value="1"/>
</dbReference>
<evidence type="ECO:0000256" key="6">
    <source>
        <dbReference type="ARBA" id="ARBA00022989"/>
    </source>
</evidence>
<feature type="transmembrane region" description="Helical" evidence="8">
    <location>
        <begin position="159"/>
        <end position="183"/>
    </location>
</feature>
<comment type="similarity">
    <text evidence="2">Belongs to the alanine or glycine:cation symporter (AGCS) (TC 2.A.25) family.</text>
</comment>
<dbReference type="RefSeq" id="WP_114544495.1">
    <property type="nucleotide sequence ID" value="NZ_QQBG01000019.1"/>
</dbReference>